<dbReference type="Proteomes" id="UP000290204">
    <property type="component" value="Unassembled WGS sequence"/>
</dbReference>
<dbReference type="InterPro" id="IPR007346">
    <property type="entry name" value="Endonuclease-I"/>
</dbReference>
<feature type="signal peptide" evidence="4">
    <location>
        <begin position="1"/>
        <end position="19"/>
    </location>
</feature>
<dbReference type="Pfam" id="PF18962">
    <property type="entry name" value="Por_Secre_tail"/>
    <property type="match status" value="1"/>
</dbReference>
<evidence type="ECO:0000256" key="1">
    <source>
        <dbReference type="ARBA" id="ARBA00006429"/>
    </source>
</evidence>
<evidence type="ECO:0000256" key="3">
    <source>
        <dbReference type="ARBA" id="ARBA00022801"/>
    </source>
</evidence>
<feature type="domain" description="Secretion system C-terminal sorting" evidence="5">
    <location>
        <begin position="678"/>
        <end position="753"/>
    </location>
</feature>
<dbReference type="InterPro" id="IPR013783">
    <property type="entry name" value="Ig-like_fold"/>
</dbReference>
<comment type="caution">
    <text evidence="6">The sequence shown here is derived from an EMBL/GenBank/DDBJ whole genome shotgun (WGS) entry which is preliminary data.</text>
</comment>
<feature type="chain" id="PRO_5020803261" evidence="4">
    <location>
        <begin position="20"/>
        <end position="754"/>
    </location>
</feature>
<sequence length="754" mass="80331">MRKLYVTLILVFAFVLSLAAQGTETFTNIPASSSAYATRDWTGDNGLAWQATDARTDQVITSSNKAICIRNGSVTCNNIPNGVGNLSFKHLQVFTGSGSVLEIRINGNLVGTANPTATVATATINNINITGTFNLEIKQITSGLRIVIDDVTWTAASTSPACTEPIAQPTALNLTPATTSMGGSFSAASPVADGYLVVKSTSSSLSSQPLDGTAYTAGQSLGGGTVITTGSSTNFNASGLTAATTYYYFVYAYNNSSCSGGPNYLITSALTASAATTALPACITPTAAPTALGFTATNTSISGSFTAAASANRYLVVRNSVNSLSAAPVNGTTYTTGQSLGGGIVVSYSSATTFTATGLTKNTTYYFFIFSANAECTGEPYYSTQVYIDSKATTNTNGNLPANYYDAANGLSCSSLKTALAGIISTGSTQLTYTPGVWEAHARTDKRRNDANTADIVWDMYSDNPNGAEPYTFTFVTNQCGNYSKEGDCFNREHSFPSSWFADGYPMYSDINHLFPTDGYVNNIRSNYPFGEVASATTTTQNGSKLGTGNNFSYTGIVFEPIDAYKGDFARAQLYMATRYENAVAGWQNNGTANAVLNGTSYQVFDDWHLQLLYKWHVQDPVSQKEIDRNDSVFVIQGNRNPFIDHPEWVSAVWSCTGLLTTTPVTSITNNASDGFRLYPNPVTQSTTTLQLDRAFTSNSTIQVTDLTGRIISNIVLPAGKTIVTLETVNIRKGMYVLKITNKNSISTKTFVVQ</sequence>
<dbReference type="PANTHER" id="PTHR33607">
    <property type="entry name" value="ENDONUCLEASE-1"/>
    <property type="match status" value="1"/>
</dbReference>
<dbReference type="SUPFAM" id="SSF49265">
    <property type="entry name" value="Fibronectin type III"/>
    <property type="match status" value="1"/>
</dbReference>
<evidence type="ECO:0000256" key="2">
    <source>
        <dbReference type="ARBA" id="ARBA00022722"/>
    </source>
</evidence>
<keyword evidence="2" id="KW-0540">Nuclease</keyword>
<evidence type="ECO:0000313" key="7">
    <source>
        <dbReference type="Proteomes" id="UP000290204"/>
    </source>
</evidence>
<dbReference type="InterPro" id="IPR036116">
    <property type="entry name" value="FN3_sf"/>
</dbReference>
<accession>A0A4Q1CDT8</accession>
<dbReference type="RefSeq" id="WP_129132757.1">
    <property type="nucleotide sequence ID" value="NZ_SDHW01000008.1"/>
</dbReference>
<dbReference type="EMBL" id="SDHW01000008">
    <property type="protein sequence ID" value="RXK57833.1"/>
    <property type="molecule type" value="Genomic_DNA"/>
</dbReference>
<dbReference type="NCBIfam" id="TIGR04183">
    <property type="entry name" value="Por_Secre_tail"/>
    <property type="match status" value="1"/>
</dbReference>
<protein>
    <submittedName>
        <fullName evidence="6">T9SS type A sorting domain-containing protein</fullName>
    </submittedName>
</protein>
<name>A0A4Q1CDT8_9BACT</name>
<keyword evidence="7" id="KW-1185">Reference proteome</keyword>
<dbReference type="GO" id="GO:0016787">
    <property type="term" value="F:hydrolase activity"/>
    <property type="evidence" value="ECO:0007669"/>
    <property type="project" value="UniProtKB-KW"/>
</dbReference>
<dbReference type="Pfam" id="PF04231">
    <property type="entry name" value="Endonuclease_1"/>
    <property type="match status" value="1"/>
</dbReference>
<evidence type="ECO:0000313" key="6">
    <source>
        <dbReference type="EMBL" id="RXK57833.1"/>
    </source>
</evidence>
<reference evidence="6 7" key="1">
    <citation type="submission" date="2019-01" db="EMBL/GenBank/DDBJ databases">
        <title>Lacibacter sp. strain TTM-7.</title>
        <authorList>
            <person name="Chen W.-M."/>
        </authorList>
    </citation>
    <scope>NUCLEOTIDE SEQUENCE [LARGE SCALE GENOMIC DNA]</scope>
    <source>
        <strain evidence="6 7">TTM-7</strain>
    </source>
</reference>
<dbReference type="InterPro" id="IPR026444">
    <property type="entry name" value="Secre_tail"/>
</dbReference>
<dbReference type="OrthoDB" id="5485925at2"/>
<keyword evidence="3" id="KW-0378">Hydrolase</keyword>
<proteinExistence type="inferred from homology"/>
<gene>
    <name evidence="6" type="ORF">ESA94_20145</name>
</gene>
<dbReference type="AlphaFoldDB" id="A0A4Q1CDT8"/>
<dbReference type="InterPro" id="IPR044925">
    <property type="entry name" value="His-Me_finger_sf"/>
</dbReference>
<dbReference type="PANTHER" id="PTHR33607:SF2">
    <property type="entry name" value="ENDONUCLEASE-1"/>
    <property type="match status" value="1"/>
</dbReference>
<comment type="similarity">
    <text evidence="1">Belongs to the EndA/NucM nuclease family.</text>
</comment>
<dbReference type="SUPFAM" id="SSF54060">
    <property type="entry name" value="His-Me finger endonucleases"/>
    <property type="match status" value="1"/>
</dbReference>
<dbReference type="Gene3D" id="2.60.40.10">
    <property type="entry name" value="Immunoglobulins"/>
    <property type="match status" value="2"/>
</dbReference>
<keyword evidence="4" id="KW-0732">Signal</keyword>
<evidence type="ECO:0000259" key="5">
    <source>
        <dbReference type="Pfam" id="PF18962"/>
    </source>
</evidence>
<organism evidence="6 7">
    <name type="scientific">Lacibacter luteus</name>
    <dbReference type="NCBI Taxonomy" id="2508719"/>
    <lineage>
        <taxon>Bacteria</taxon>
        <taxon>Pseudomonadati</taxon>
        <taxon>Bacteroidota</taxon>
        <taxon>Chitinophagia</taxon>
        <taxon>Chitinophagales</taxon>
        <taxon>Chitinophagaceae</taxon>
        <taxon>Lacibacter</taxon>
    </lineage>
</organism>
<dbReference type="GO" id="GO:0004518">
    <property type="term" value="F:nuclease activity"/>
    <property type="evidence" value="ECO:0007669"/>
    <property type="project" value="UniProtKB-KW"/>
</dbReference>
<evidence type="ECO:0000256" key="4">
    <source>
        <dbReference type="SAM" id="SignalP"/>
    </source>
</evidence>